<evidence type="ECO:0000256" key="1">
    <source>
        <dbReference type="ARBA" id="ARBA00001974"/>
    </source>
</evidence>
<dbReference type="PROSITE" id="PS00623">
    <property type="entry name" value="GMC_OXRED_1"/>
    <property type="match status" value="1"/>
</dbReference>
<keyword evidence="3 5" id="KW-0285">Flavoprotein</keyword>
<dbReference type="InterPro" id="IPR007867">
    <property type="entry name" value="GMC_OxRtase_C"/>
</dbReference>
<dbReference type="Pfam" id="PF00732">
    <property type="entry name" value="GMC_oxred_N"/>
    <property type="match status" value="1"/>
</dbReference>
<comment type="cofactor">
    <cofactor evidence="1">
        <name>FAD</name>
        <dbReference type="ChEBI" id="CHEBI:57692"/>
    </cofactor>
</comment>
<name>A0ABW4ESM3_9PSEU</name>
<dbReference type="Gene3D" id="3.50.50.60">
    <property type="entry name" value="FAD/NAD(P)-binding domain"/>
    <property type="match status" value="1"/>
</dbReference>
<evidence type="ECO:0000259" key="6">
    <source>
        <dbReference type="PROSITE" id="PS00623"/>
    </source>
</evidence>
<comment type="caution">
    <text evidence="7">The sequence shown here is derived from an EMBL/GenBank/DDBJ whole genome shotgun (WGS) entry which is preliminary data.</text>
</comment>
<dbReference type="InterPro" id="IPR012132">
    <property type="entry name" value="GMC_OxRdtase"/>
</dbReference>
<sequence length="508" mass="52779">MASVSTSYDYVIVGAGTAGCVIAAQLSEHDGARVLLLEAGSRDPQPLGSVPPAWPKLLGTPASWGESTVAQAATGTPMPFPRGRGLGGSSAINGMIFVRGHRSSYDAWVAAGAKGWGFDDLLPYLCRSENAVGRDPVVRGVDGPLLVGPSNPRHPVAEAVLAAAVETGFATATDISSGLEQGFGWNDLSIADGRRFSAADAYLAPAMGRPDLDVVTNALVHRVTTEAGRATGVEYSVGAEQFRARCEREVVLTAGTVGSAQLLLRSGIGPQSHLRDVGVETVLHLPGVGANLQDHPQTTVVYSPARPVPPSANNHAEVTGLIRSDLALDGPDLQFLAVDMSMHSHAPAGSGQGYAIACALMTPRSRGTVRLTSGEPGAAPAIDPNYYGDPHDLEVMLTGLRIAREIGRASALTPWRGFEAMPGRAAQDDADLRAHLRSNLLTYFHPVGTCRIGTDTDAVVDTELRVHGIGGLRIADASVMPTIVSGNTNATVYGIAERAADLIAGASS</sequence>
<evidence type="ECO:0000256" key="3">
    <source>
        <dbReference type="ARBA" id="ARBA00022630"/>
    </source>
</evidence>
<feature type="domain" description="Glucose-methanol-choline oxidoreductase N-terminal" evidence="6">
    <location>
        <begin position="83"/>
        <end position="106"/>
    </location>
</feature>
<keyword evidence="4 5" id="KW-0274">FAD</keyword>
<dbReference type="SUPFAM" id="SSF54373">
    <property type="entry name" value="FAD-linked reductases, C-terminal domain"/>
    <property type="match status" value="1"/>
</dbReference>
<dbReference type="RefSeq" id="WP_344718899.1">
    <property type="nucleotide sequence ID" value="NZ_BAAAUS010000002.1"/>
</dbReference>
<comment type="similarity">
    <text evidence="2 5">Belongs to the GMC oxidoreductase family.</text>
</comment>
<accession>A0ABW4ESM3</accession>
<evidence type="ECO:0000313" key="8">
    <source>
        <dbReference type="Proteomes" id="UP001597114"/>
    </source>
</evidence>
<keyword evidence="8" id="KW-1185">Reference proteome</keyword>
<gene>
    <name evidence="7" type="ORF">ACFSJD_06795</name>
</gene>
<dbReference type="Proteomes" id="UP001597114">
    <property type="component" value="Unassembled WGS sequence"/>
</dbReference>
<dbReference type="EMBL" id="JBHUCO010000007">
    <property type="protein sequence ID" value="MFD1517185.1"/>
    <property type="molecule type" value="Genomic_DNA"/>
</dbReference>
<dbReference type="Gene3D" id="3.30.560.10">
    <property type="entry name" value="Glucose Oxidase, domain 3"/>
    <property type="match status" value="1"/>
</dbReference>
<dbReference type="SUPFAM" id="SSF51905">
    <property type="entry name" value="FAD/NAD(P)-binding domain"/>
    <property type="match status" value="1"/>
</dbReference>
<evidence type="ECO:0000256" key="5">
    <source>
        <dbReference type="RuleBase" id="RU003968"/>
    </source>
</evidence>
<evidence type="ECO:0000313" key="7">
    <source>
        <dbReference type="EMBL" id="MFD1517185.1"/>
    </source>
</evidence>
<dbReference type="PANTHER" id="PTHR11552">
    <property type="entry name" value="GLUCOSE-METHANOL-CHOLINE GMC OXIDOREDUCTASE"/>
    <property type="match status" value="1"/>
</dbReference>
<proteinExistence type="inferred from homology"/>
<dbReference type="Pfam" id="PF05199">
    <property type="entry name" value="GMC_oxred_C"/>
    <property type="match status" value="1"/>
</dbReference>
<evidence type="ECO:0000256" key="2">
    <source>
        <dbReference type="ARBA" id="ARBA00010790"/>
    </source>
</evidence>
<protein>
    <submittedName>
        <fullName evidence="7">GMC family oxidoreductase</fullName>
    </submittedName>
</protein>
<evidence type="ECO:0000256" key="4">
    <source>
        <dbReference type="ARBA" id="ARBA00022827"/>
    </source>
</evidence>
<dbReference type="InterPro" id="IPR036188">
    <property type="entry name" value="FAD/NAD-bd_sf"/>
</dbReference>
<dbReference type="PANTHER" id="PTHR11552:SF147">
    <property type="entry name" value="CHOLINE DEHYDROGENASE, MITOCHONDRIAL"/>
    <property type="match status" value="1"/>
</dbReference>
<organism evidence="7 8">
    <name type="scientific">Pseudonocardia yunnanensis</name>
    <dbReference type="NCBI Taxonomy" id="58107"/>
    <lineage>
        <taxon>Bacteria</taxon>
        <taxon>Bacillati</taxon>
        <taxon>Actinomycetota</taxon>
        <taxon>Actinomycetes</taxon>
        <taxon>Pseudonocardiales</taxon>
        <taxon>Pseudonocardiaceae</taxon>
        <taxon>Pseudonocardia</taxon>
    </lineage>
</organism>
<reference evidence="8" key="1">
    <citation type="journal article" date="2019" name="Int. J. Syst. Evol. Microbiol.">
        <title>The Global Catalogue of Microorganisms (GCM) 10K type strain sequencing project: providing services to taxonomists for standard genome sequencing and annotation.</title>
        <authorList>
            <consortium name="The Broad Institute Genomics Platform"/>
            <consortium name="The Broad Institute Genome Sequencing Center for Infectious Disease"/>
            <person name="Wu L."/>
            <person name="Ma J."/>
        </authorList>
    </citation>
    <scope>NUCLEOTIDE SEQUENCE [LARGE SCALE GENOMIC DNA]</scope>
    <source>
        <strain evidence="8">CCM 7043</strain>
    </source>
</reference>
<dbReference type="PIRSF" id="PIRSF000137">
    <property type="entry name" value="Alcohol_oxidase"/>
    <property type="match status" value="1"/>
</dbReference>
<dbReference type="InterPro" id="IPR000172">
    <property type="entry name" value="GMC_OxRdtase_N"/>
</dbReference>